<dbReference type="GO" id="GO:0005975">
    <property type="term" value="P:carbohydrate metabolic process"/>
    <property type="evidence" value="ECO:0007669"/>
    <property type="project" value="InterPro"/>
</dbReference>
<comment type="caution">
    <text evidence="3">The sequence shown here is derived from an EMBL/GenBank/DDBJ whole genome shotgun (WGS) entry which is preliminary data.</text>
</comment>
<dbReference type="InterPro" id="IPR006047">
    <property type="entry name" value="GH13_cat_dom"/>
</dbReference>
<dbReference type="Gene3D" id="2.60.40.10">
    <property type="entry name" value="Immunoglobulins"/>
    <property type="match status" value="1"/>
</dbReference>
<dbReference type="SUPFAM" id="SSF51445">
    <property type="entry name" value="(Trans)glycosidases"/>
    <property type="match status" value="1"/>
</dbReference>
<dbReference type="SMART" id="SM00642">
    <property type="entry name" value="Aamy"/>
    <property type="match status" value="1"/>
</dbReference>
<organism evidence="3 4">
    <name type="scientific">Portibacter lacus</name>
    <dbReference type="NCBI Taxonomy" id="1099794"/>
    <lineage>
        <taxon>Bacteria</taxon>
        <taxon>Pseudomonadati</taxon>
        <taxon>Bacteroidota</taxon>
        <taxon>Saprospiria</taxon>
        <taxon>Saprospirales</taxon>
        <taxon>Haliscomenobacteraceae</taxon>
        <taxon>Portibacter</taxon>
    </lineage>
</organism>
<dbReference type="CDD" id="cd11350">
    <property type="entry name" value="AmyAc_4"/>
    <property type="match status" value="1"/>
</dbReference>
<evidence type="ECO:0000313" key="3">
    <source>
        <dbReference type="EMBL" id="GLR15901.1"/>
    </source>
</evidence>
<evidence type="ECO:0000259" key="2">
    <source>
        <dbReference type="SMART" id="SM00642"/>
    </source>
</evidence>
<reference evidence="3" key="2">
    <citation type="submission" date="2023-01" db="EMBL/GenBank/DDBJ databases">
        <title>Draft genome sequence of Portibacter lacus strain NBRC 108769.</title>
        <authorList>
            <person name="Sun Q."/>
            <person name="Mori K."/>
        </authorList>
    </citation>
    <scope>NUCLEOTIDE SEQUENCE</scope>
    <source>
        <strain evidence="3">NBRC 108769</strain>
    </source>
</reference>
<comment type="similarity">
    <text evidence="1">Belongs to the glycosyl hydrolase 13 family.</text>
</comment>
<proteinExistence type="inferred from homology"/>
<feature type="domain" description="Glycosyl hydrolase family 13 catalytic" evidence="2">
    <location>
        <begin position="610"/>
        <end position="971"/>
    </location>
</feature>
<dbReference type="PANTHER" id="PTHR43002">
    <property type="entry name" value="GLYCOGEN DEBRANCHING ENZYME"/>
    <property type="match status" value="1"/>
</dbReference>
<dbReference type="AlphaFoldDB" id="A0AA37SJV5"/>
<dbReference type="InterPro" id="IPR014756">
    <property type="entry name" value="Ig_E-set"/>
</dbReference>
<keyword evidence="4" id="KW-1185">Reference proteome</keyword>
<dbReference type="Proteomes" id="UP001156666">
    <property type="component" value="Unassembled WGS sequence"/>
</dbReference>
<name>A0AA37SJV5_9BACT</name>
<dbReference type="SUPFAM" id="SSF81296">
    <property type="entry name" value="E set domains"/>
    <property type="match status" value="1"/>
</dbReference>
<evidence type="ECO:0000256" key="1">
    <source>
        <dbReference type="ARBA" id="ARBA00008061"/>
    </source>
</evidence>
<dbReference type="Pfam" id="PF00128">
    <property type="entry name" value="Alpha-amylase"/>
    <property type="match status" value="1"/>
</dbReference>
<dbReference type="InterPro" id="IPR017853">
    <property type="entry name" value="GH"/>
</dbReference>
<dbReference type="EMBL" id="BSOH01000001">
    <property type="protein sequence ID" value="GLR15901.1"/>
    <property type="molecule type" value="Genomic_DNA"/>
</dbReference>
<evidence type="ECO:0000313" key="4">
    <source>
        <dbReference type="Proteomes" id="UP001156666"/>
    </source>
</evidence>
<protein>
    <recommendedName>
        <fullName evidence="2">Glycosyl hydrolase family 13 catalytic domain-containing protein</fullName>
    </recommendedName>
</protein>
<sequence length="1162" mass="129421">MIQAQPTIDGTFDGEPTWGSPVAIADGANGWDIANINSLYVTTDATYVYVGFSINSAADWHSFGITINTIDGAGGDSDVWGYPIIYGHSELPDFVVKGHFGNGGTPYAEVRKWENGSWGRVDNSGADNGLSTSDFVAEESGFVEVRLAKSVLGQPSVGDFQVYISGNVSSDHATFDACPDDEVAELWQTSTTLGNYVNDISLGGTSIVTVSPTLPSDNEPVTITFDASSTALAGQSKVYLHVGVATSASDPNAFNNVVGNWGQDDGIGEMTNTGSDMWEINLATLRTYFNVDITDDVFGLNFLFRSADGSLKEDNVGSNYHNDVDPGDHFTITTPDDLPYFALTNTNIPLQFEANAAPNSWVLDEIDAMGMTLSNIDNGGNIATFNTQDINSTPGIKHYKITANFGSGTKYKTFQLQYYDPVVEASRPSGANIGINYNENDPTKAILVLHAPTFTRYYKHPSGVATQKGQYGSTEKKVVHVIGDFNNWTADESSKMFRDRDGWDSVNEIDQDADGDRGDYWWIELENLVPGQAYVFQYLIDGTLQVADPYTLQVSDFDDVYISSERNDEIVPYPSQADGRASILQTDQDEYAFEASVFSKPSINNLNIYELHFRDFTEEGTYAAAIERLDYLEAMGINAIHVMPVSEFEGNSSWGYNPNFYFASDKYYGPPQDLKQFIDECHKREIQVFNDIVLNHAFYSNVMARMYWNEDENKPANDNPWFNPDHKMIAEPAGWWGVDWNHESEHTQKMVDSILDFWIQEFQFDGFRFDFTKGFGQTAQDGGDPWASSYDQDRIDLLLRMVNEMQTRNPGSVAIFEHLANASEDAVLADAGILMWSGAGHHSDMKEFMLGYNGQNIYDSGIFNAKGFTYANLMSYMESHDEERQAYEVKTYGKGNENYTTGDVIDRLKIGAVFNLLFPGPRMLWQFEELGYDISIDFNGRTGEKPVHWEYFYDQDRQELWRLMAMIFHLRNTYPLYTMAPDYGNIGSSDGVNVGRRMELNDGSGHYVISIANLDPENSTTLSPGYDVTGTWYKYNGDQNVDGTSYTVNSTADTYTLAPSESLILTNFDIAWTDDCSGPNACCVRTVYTWNGGVGNWGDSEMWDLNSIPKQCDMVIIPAGSTVTIPEGTTAHARYVWAQDGSSLEVIGELLLYDEKTLRFSE</sequence>
<accession>A0AA37SJV5</accession>
<gene>
    <name evidence="3" type="ORF">GCM10007940_05160</name>
</gene>
<dbReference type="InterPro" id="IPR013783">
    <property type="entry name" value="Ig-like_fold"/>
</dbReference>
<dbReference type="Gene3D" id="3.20.20.80">
    <property type="entry name" value="Glycosidases"/>
    <property type="match status" value="1"/>
</dbReference>
<reference evidence="3" key="1">
    <citation type="journal article" date="2014" name="Int. J. Syst. Evol. Microbiol.">
        <title>Complete genome sequence of Corynebacterium casei LMG S-19264T (=DSM 44701T), isolated from a smear-ripened cheese.</title>
        <authorList>
            <consortium name="US DOE Joint Genome Institute (JGI-PGF)"/>
            <person name="Walter F."/>
            <person name="Albersmeier A."/>
            <person name="Kalinowski J."/>
            <person name="Ruckert C."/>
        </authorList>
    </citation>
    <scope>NUCLEOTIDE SEQUENCE</scope>
    <source>
        <strain evidence="3">NBRC 108769</strain>
    </source>
</reference>